<keyword evidence="1" id="KW-0812">Transmembrane</keyword>
<dbReference type="EMBL" id="QXGF01001128">
    <property type="protein sequence ID" value="KAE8932349.1"/>
    <property type="molecule type" value="Genomic_DNA"/>
</dbReference>
<evidence type="ECO:0000313" key="2">
    <source>
        <dbReference type="EMBL" id="KAE8932349.1"/>
    </source>
</evidence>
<name>A0A6A3EFU8_9STRA</name>
<reference evidence="2 3" key="1">
    <citation type="submission" date="2018-08" db="EMBL/GenBank/DDBJ databases">
        <title>Genomic investigation of the strawberry pathogen Phytophthora fragariae indicates pathogenicity is determined by transcriptional variation in three key races.</title>
        <authorList>
            <person name="Adams T.M."/>
            <person name="Armitage A.D."/>
            <person name="Sobczyk M.K."/>
            <person name="Bates H.J."/>
            <person name="Dunwell J.M."/>
            <person name="Nellist C.F."/>
            <person name="Harrison R.J."/>
        </authorList>
    </citation>
    <scope>NUCLEOTIDE SEQUENCE [LARGE SCALE GENOMIC DNA]</scope>
    <source>
        <strain evidence="2 3">NOV-9</strain>
    </source>
</reference>
<protein>
    <submittedName>
        <fullName evidence="2">Uncharacterized protein</fullName>
    </submittedName>
</protein>
<gene>
    <name evidence="2" type="ORF">PF009_g17613</name>
</gene>
<evidence type="ECO:0000313" key="3">
    <source>
        <dbReference type="Proteomes" id="UP000429523"/>
    </source>
</evidence>
<dbReference type="AlphaFoldDB" id="A0A6A3EFU8"/>
<comment type="caution">
    <text evidence="2">The sequence shown here is derived from an EMBL/GenBank/DDBJ whole genome shotgun (WGS) entry which is preliminary data.</text>
</comment>
<keyword evidence="1" id="KW-0472">Membrane</keyword>
<organism evidence="2 3">
    <name type="scientific">Phytophthora fragariae</name>
    <dbReference type="NCBI Taxonomy" id="53985"/>
    <lineage>
        <taxon>Eukaryota</taxon>
        <taxon>Sar</taxon>
        <taxon>Stramenopiles</taxon>
        <taxon>Oomycota</taxon>
        <taxon>Peronosporomycetes</taxon>
        <taxon>Peronosporales</taxon>
        <taxon>Peronosporaceae</taxon>
        <taxon>Phytophthora</taxon>
    </lineage>
</organism>
<accession>A0A6A3EFU8</accession>
<evidence type="ECO:0000256" key="1">
    <source>
        <dbReference type="SAM" id="Phobius"/>
    </source>
</evidence>
<proteinExistence type="predicted"/>
<feature type="transmembrane region" description="Helical" evidence="1">
    <location>
        <begin position="75"/>
        <end position="95"/>
    </location>
</feature>
<sequence length="109" mass="11761">MHRRISMPFFLSTITIGEAHGLSENATRSAFSSPLSSSYNFWRCRNAIRRARCLMGACPCTSMSQTTPYAGGGNALPLAIMIFSCCLSTAISFLCRSSDNSGFLTFGAV</sequence>
<dbReference type="Proteomes" id="UP000429523">
    <property type="component" value="Unassembled WGS sequence"/>
</dbReference>
<keyword evidence="1" id="KW-1133">Transmembrane helix</keyword>